<comment type="caution">
    <text evidence="2">The sequence shown here is derived from an EMBL/GenBank/DDBJ whole genome shotgun (WGS) entry which is preliminary data.</text>
</comment>
<dbReference type="Gene3D" id="1.10.287.1490">
    <property type="match status" value="1"/>
</dbReference>
<sequence length="486" mass="56565">ERSKNKETIKNLQNEVILLKAESAQLEIEKLTIELNKKDILYQILNRNLENERSKSKETIENLQNEVISLKAESTQLESEIEKFNEEYKKLTIEINNKDTFYQILNRESERLKNKETIENLQNEVISLKAESAKLESEIEKFNQKYKKLTIEINKKDTLYQNWESERLKNKETIENLQSEVVFLKAESAQFQPALGGAKNVRWDEDVNNSVNFNKDIKELQNSLCEFTQLKVKAYIVKESGVKQLFNKYNSKANIEHKPSISAALQRLTIETILNDYAKYINTRSSTKSNAEDNSLERQLLIYNETITKIIENFAETRAKNDEMVRITGIKIRQAVYAMLGNSGFGKKNHRFFAAAKYNLLNTLTYCRTIVPYEKRKEQEERAGDIILSVTRIFMFRLLAHEPIATIRWFENGDQLNENLMEWVSNGEDVSDMVVDICAFPAIGVNLEDPEKRQIYIKAKVVICNKLDLIGQLLYTYSKMVKKSIF</sequence>
<dbReference type="AlphaFoldDB" id="A0A9N9D0J5"/>
<organism evidence="2 3">
    <name type="scientific">Ambispora leptoticha</name>
    <dbReference type="NCBI Taxonomy" id="144679"/>
    <lineage>
        <taxon>Eukaryota</taxon>
        <taxon>Fungi</taxon>
        <taxon>Fungi incertae sedis</taxon>
        <taxon>Mucoromycota</taxon>
        <taxon>Glomeromycotina</taxon>
        <taxon>Glomeromycetes</taxon>
        <taxon>Archaeosporales</taxon>
        <taxon>Ambisporaceae</taxon>
        <taxon>Ambispora</taxon>
    </lineage>
</organism>
<feature type="coiled-coil region" evidence="1">
    <location>
        <begin position="2"/>
        <end position="180"/>
    </location>
</feature>
<dbReference type="EMBL" id="CAJVPS010005804">
    <property type="protein sequence ID" value="CAG8618653.1"/>
    <property type="molecule type" value="Genomic_DNA"/>
</dbReference>
<keyword evidence="3" id="KW-1185">Reference proteome</keyword>
<protein>
    <submittedName>
        <fullName evidence="2">2381_t:CDS:1</fullName>
    </submittedName>
</protein>
<dbReference type="Proteomes" id="UP000789508">
    <property type="component" value="Unassembled WGS sequence"/>
</dbReference>
<reference evidence="2" key="1">
    <citation type="submission" date="2021-06" db="EMBL/GenBank/DDBJ databases">
        <authorList>
            <person name="Kallberg Y."/>
            <person name="Tangrot J."/>
            <person name="Rosling A."/>
        </authorList>
    </citation>
    <scope>NUCLEOTIDE SEQUENCE</scope>
    <source>
        <strain evidence="2">FL130A</strain>
    </source>
</reference>
<keyword evidence="1" id="KW-0175">Coiled coil</keyword>
<dbReference type="OrthoDB" id="2344771at2759"/>
<name>A0A9N9D0J5_9GLOM</name>
<gene>
    <name evidence="2" type="ORF">ALEPTO_LOCUS8866</name>
</gene>
<feature type="non-terminal residue" evidence="2">
    <location>
        <position position="1"/>
    </location>
</feature>
<evidence type="ECO:0000313" key="3">
    <source>
        <dbReference type="Proteomes" id="UP000789508"/>
    </source>
</evidence>
<evidence type="ECO:0000256" key="1">
    <source>
        <dbReference type="SAM" id="Coils"/>
    </source>
</evidence>
<evidence type="ECO:0000313" key="2">
    <source>
        <dbReference type="EMBL" id="CAG8618653.1"/>
    </source>
</evidence>
<proteinExistence type="predicted"/>
<accession>A0A9N9D0J5</accession>